<dbReference type="InterPro" id="IPR011545">
    <property type="entry name" value="DEAD/DEAH_box_helicase_dom"/>
</dbReference>
<dbReference type="AlphaFoldDB" id="A0AAN8ZU58"/>
<evidence type="ECO:0000313" key="7">
    <source>
        <dbReference type="Proteomes" id="UP001370490"/>
    </source>
</evidence>
<organism evidence="6 7">
    <name type="scientific">Dillenia turbinata</name>
    <dbReference type="NCBI Taxonomy" id="194707"/>
    <lineage>
        <taxon>Eukaryota</taxon>
        <taxon>Viridiplantae</taxon>
        <taxon>Streptophyta</taxon>
        <taxon>Embryophyta</taxon>
        <taxon>Tracheophyta</taxon>
        <taxon>Spermatophyta</taxon>
        <taxon>Magnoliopsida</taxon>
        <taxon>eudicotyledons</taxon>
        <taxon>Gunneridae</taxon>
        <taxon>Pentapetalae</taxon>
        <taxon>Dilleniales</taxon>
        <taxon>Dilleniaceae</taxon>
        <taxon>Dillenia</taxon>
    </lineage>
</organism>
<dbReference type="Gene3D" id="3.40.50.300">
    <property type="entry name" value="P-loop containing nucleotide triphosphate hydrolases"/>
    <property type="match status" value="1"/>
</dbReference>
<dbReference type="GO" id="GO:0003723">
    <property type="term" value="F:RNA binding"/>
    <property type="evidence" value="ECO:0007669"/>
    <property type="project" value="UniProtKB-UniRule"/>
</dbReference>
<dbReference type="InterPro" id="IPR014001">
    <property type="entry name" value="Helicase_ATP-bd"/>
</dbReference>
<dbReference type="InterPro" id="IPR027417">
    <property type="entry name" value="P-loop_NTPase"/>
</dbReference>
<comment type="similarity">
    <text evidence="4">Belongs to the DEAD box helicase family.</text>
</comment>
<dbReference type="Proteomes" id="UP001370490">
    <property type="component" value="Unassembled WGS sequence"/>
</dbReference>
<proteinExistence type="inferred from homology"/>
<comment type="domain">
    <text evidence="4">The Q motif is unique to and characteristic of the DEAD box family of RNA helicases and controls ATP binding and hydrolysis.</text>
</comment>
<dbReference type="EMBL" id="JBAMMX010000001">
    <property type="protein sequence ID" value="KAK6946968.1"/>
    <property type="molecule type" value="Genomic_DNA"/>
</dbReference>
<comment type="function">
    <text evidence="4">RNA helicase.</text>
</comment>
<dbReference type="GO" id="GO:0003724">
    <property type="term" value="F:RNA helicase activity"/>
    <property type="evidence" value="ECO:0007669"/>
    <property type="project" value="UniProtKB-EC"/>
</dbReference>
<dbReference type="PROSITE" id="PS51192">
    <property type="entry name" value="HELICASE_ATP_BIND_1"/>
    <property type="match status" value="1"/>
</dbReference>
<name>A0AAN8ZU58_9MAGN</name>
<accession>A0AAN8ZU58</accession>
<comment type="catalytic activity">
    <reaction evidence="4">
        <text>ATP + H2O = ADP + phosphate + H(+)</text>
        <dbReference type="Rhea" id="RHEA:13065"/>
        <dbReference type="ChEBI" id="CHEBI:15377"/>
        <dbReference type="ChEBI" id="CHEBI:15378"/>
        <dbReference type="ChEBI" id="CHEBI:30616"/>
        <dbReference type="ChEBI" id="CHEBI:43474"/>
        <dbReference type="ChEBI" id="CHEBI:456216"/>
        <dbReference type="EC" id="3.6.4.13"/>
    </reaction>
</comment>
<evidence type="ECO:0000256" key="4">
    <source>
        <dbReference type="RuleBase" id="RU365068"/>
    </source>
</evidence>
<dbReference type="Pfam" id="PF00270">
    <property type="entry name" value="DEAD"/>
    <property type="match status" value="1"/>
</dbReference>
<dbReference type="PANTHER" id="PTHR24031">
    <property type="entry name" value="RNA HELICASE"/>
    <property type="match status" value="1"/>
</dbReference>
<dbReference type="SUPFAM" id="SSF52540">
    <property type="entry name" value="P-loop containing nucleoside triphosphate hydrolases"/>
    <property type="match status" value="1"/>
</dbReference>
<evidence type="ECO:0000313" key="6">
    <source>
        <dbReference type="EMBL" id="KAK6946968.1"/>
    </source>
</evidence>
<keyword evidence="3 4" id="KW-0067">ATP-binding</keyword>
<dbReference type="GO" id="GO:0016787">
    <property type="term" value="F:hydrolase activity"/>
    <property type="evidence" value="ECO:0007669"/>
    <property type="project" value="UniProtKB-KW"/>
</dbReference>
<feature type="domain" description="Helicase ATP-binding" evidence="5">
    <location>
        <begin position="1"/>
        <end position="188"/>
    </location>
</feature>
<gene>
    <name evidence="6" type="ORF">RJ641_000441</name>
</gene>
<evidence type="ECO:0000259" key="5">
    <source>
        <dbReference type="PROSITE" id="PS51192"/>
    </source>
</evidence>
<sequence length="235" mass="26700">MVKAKTLKRQQFRQAKSEAFHFAQGKGLQEEKKEEIELLKSWIEFGKPDHFYYPLSNPSLPGALPIGRINANSFSQYSGSPAFSAGLLIGGCKDVDTEKQHVNELNILICTTGRLLQQMDETVNFECSQLQILVHDEADRILDVGFKKPLNNIISQLPKERQTLLFSATQTKSVQDLARLSLKDPECLGVHEEAERATPDCLEQIAMMVPLEQKLDMLWSFVKRHLNFKILVFLL</sequence>
<evidence type="ECO:0000256" key="3">
    <source>
        <dbReference type="ARBA" id="ARBA00022840"/>
    </source>
</evidence>
<keyword evidence="1 4" id="KW-0547">Nucleotide-binding</keyword>
<keyword evidence="4" id="KW-0694">RNA-binding</keyword>
<dbReference type="SMART" id="SM00487">
    <property type="entry name" value="DEXDc"/>
    <property type="match status" value="1"/>
</dbReference>
<dbReference type="EC" id="3.6.4.13" evidence="4"/>
<keyword evidence="2 4" id="KW-0378">Hydrolase</keyword>
<evidence type="ECO:0000256" key="2">
    <source>
        <dbReference type="ARBA" id="ARBA00022801"/>
    </source>
</evidence>
<keyword evidence="4 6" id="KW-0347">Helicase</keyword>
<keyword evidence="7" id="KW-1185">Reference proteome</keyword>
<protein>
    <recommendedName>
        <fullName evidence="4">ATP-dependent RNA helicase</fullName>
        <ecNumber evidence="4">3.6.4.13</ecNumber>
    </recommendedName>
</protein>
<evidence type="ECO:0000256" key="1">
    <source>
        <dbReference type="ARBA" id="ARBA00022741"/>
    </source>
</evidence>
<reference evidence="6 7" key="1">
    <citation type="submission" date="2023-12" db="EMBL/GenBank/DDBJ databases">
        <title>A high-quality genome assembly for Dillenia turbinata (Dilleniales).</title>
        <authorList>
            <person name="Chanderbali A."/>
        </authorList>
    </citation>
    <scope>NUCLEOTIDE SEQUENCE [LARGE SCALE GENOMIC DNA]</scope>
    <source>
        <strain evidence="6">LSX21</strain>
        <tissue evidence="6">Leaf</tissue>
    </source>
</reference>
<dbReference type="GO" id="GO:0005524">
    <property type="term" value="F:ATP binding"/>
    <property type="evidence" value="ECO:0007669"/>
    <property type="project" value="UniProtKB-UniRule"/>
</dbReference>
<comment type="caution">
    <text evidence="6">The sequence shown here is derived from an EMBL/GenBank/DDBJ whole genome shotgun (WGS) entry which is preliminary data.</text>
</comment>